<protein>
    <recommendedName>
        <fullName evidence="9">RING-type domain-containing protein</fullName>
    </recommendedName>
</protein>
<evidence type="ECO:0000259" key="9">
    <source>
        <dbReference type="PROSITE" id="PS51873"/>
    </source>
</evidence>
<dbReference type="InterPro" id="IPR044066">
    <property type="entry name" value="TRIAD_supradom"/>
</dbReference>
<evidence type="ECO:0000256" key="8">
    <source>
        <dbReference type="SAM" id="MobiDB-lite"/>
    </source>
</evidence>
<feature type="region of interest" description="Disordered" evidence="8">
    <location>
        <begin position="13"/>
        <end position="101"/>
    </location>
</feature>
<evidence type="ECO:0000256" key="3">
    <source>
        <dbReference type="ARBA" id="ARBA00022723"/>
    </source>
</evidence>
<comment type="pathway">
    <text evidence="1">Protein modification; protein ubiquitination.</text>
</comment>
<organism evidence="10 11">
    <name type="scientific">Multifurca ochricompacta</name>
    <dbReference type="NCBI Taxonomy" id="376703"/>
    <lineage>
        <taxon>Eukaryota</taxon>
        <taxon>Fungi</taxon>
        <taxon>Dikarya</taxon>
        <taxon>Basidiomycota</taxon>
        <taxon>Agaricomycotina</taxon>
        <taxon>Agaricomycetes</taxon>
        <taxon>Russulales</taxon>
        <taxon>Russulaceae</taxon>
        <taxon>Multifurca</taxon>
    </lineage>
</organism>
<keyword evidence="2" id="KW-0808">Transferase</keyword>
<dbReference type="GO" id="GO:0016740">
    <property type="term" value="F:transferase activity"/>
    <property type="evidence" value="ECO:0007669"/>
    <property type="project" value="UniProtKB-KW"/>
</dbReference>
<keyword evidence="5" id="KW-0863">Zinc-finger</keyword>
<dbReference type="GO" id="GO:0008270">
    <property type="term" value="F:zinc ion binding"/>
    <property type="evidence" value="ECO:0007669"/>
    <property type="project" value="UniProtKB-KW"/>
</dbReference>
<sequence>MLEDVLKILTSPELESQTVYRPLRRKRDPLFLPDGDDNTIQLTDSTDSQSGASSKRIKRRAYSRSEPGAGPSASSSVPAAQTPVLSSRVTDDYPPKSRGVTPITWQAAVPPNTAPPFQKKLPACPTPGFGQGYQQIRFLAAPAGYQLQPPYHEAAPPAQHVPLIHESLPPVVSSISELPQQFRDVFLERVREVVPDVLPAHVFKLFYQYKTAFSSNLLDVVIHILLENPSYPKDVKGKGKARAAVENSAGNPGDFNTNMDYTHSGDDKRSGPAYGALCLDYLHSNFPDVDHSSILKALTLHGGRYTPTYLHLLQQGATAVSVVPISPNPCKRGNRTCSKLVLGEDEFLKEHTLLVNKLENHHDAPAPDLIPQVKEEDVGDIECGCCFSEYSFSKMAQCTDTHLFCTSCVTSYASAKLGEQNSDLRCMDISGCRMRFPDSELRRVLPEKLFELYECIRQRRDIELAGLEGLEECPFCDFRVVMDADFHTDKVLKCQKEDCGKVSCRKCKKEDHLPKSCEEVEEDKKVDGKHAIEEAMTRALMRNCPKCQKAFIKDYGCNKMTCSYCQTVSCYVCRSIIRGYEHFDHSVRLSCPSSEGHADVRQLQRRGDARYPSSSSKKKCPLWDAEGDRHASEVAAAASKALKEYKALHPDVRDEDIRVELPPPPPPDMRMQFPLWRAPRFPMPPPYVQVHHAHNVHVPIAHPVEALPFPPAAPPFNLEHILAHGPPHLGDLDRRPPPRPDAQIMYPMPPAYNPLLGPPFPMPPLPPPQLHRVLPPFQVAAVHAPRRVAGRGGKRRG</sequence>
<evidence type="ECO:0000256" key="1">
    <source>
        <dbReference type="ARBA" id="ARBA00004906"/>
    </source>
</evidence>
<evidence type="ECO:0000313" key="11">
    <source>
        <dbReference type="Proteomes" id="UP001203297"/>
    </source>
</evidence>
<dbReference type="PANTHER" id="PTHR22770">
    <property type="entry name" value="UBIQUITIN CONJUGATING ENZYME 7 INTERACTING PROTEIN-RELATED"/>
    <property type="match status" value="1"/>
</dbReference>
<dbReference type="InterPro" id="IPR047544">
    <property type="entry name" value="RING-HC_RBR_RNF216"/>
</dbReference>
<keyword evidence="7" id="KW-0862">Zinc</keyword>
<keyword evidence="4" id="KW-0677">Repeat</keyword>
<dbReference type="Gene3D" id="1.20.120.1750">
    <property type="match status" value="1"/>
</dbReference>
<dbReference type="Proteomes" id="UP001203297">
    <property type="component" value="Unassembled WGS sequence"/>
</dbReference>
<feature type="compositionally biased region" description="Low complexity" evidence="8">
    <location>
        <begin position="67"/>
        <end position="80"/>
    </location>
</feature>
<keyword evidence="3" id="KW-0479">Metal-binding</keyword>
<feature type="region of interest" description="Disordered" evidence="8">
    <location>
        <begin position="604"/>
        <end position="623"/>
    </location>
</feature>
<evidence type="ECO:0000256" key="4">
    <source>
        <dbReference type="ARBA" id="ARBA00022737"/>
    </source>
</evidence>
<dbReference type="CDD" id="cd20353">
    <property type="entry name" value="Rcat_RBR_RNF216"/>
    <property type="match status" value="1"/>
</dbReference>
<evidence type="ECO:0000256" key="5">
    <source>
        <dbReference type="ARBA" id="ARBA00022771"/>
    </source>
</evidence>
<feature type="domain" description="RING-type" evidence="9">
    <location>
        <begin position="379"/>
        <end position="589"/>
    </location>
</feature>
<evidence type="ECO:0000256" key="6">
    <source>
        <dbReference type="ARBA" id="ARBA00022786"/>
    </source>
</evidence>
<dbReference type="AlphaFoldDB" id="A0AAD4M8K4"/>
<evidence type="ECO:0000256" key="7">
    <source>
        <dbReference type="ARBA" id="ARBA00022833"/>
    </source>
</evidence>
<keyword evidence="11" id="KW-1185">Reference proteome</keyword>
<evidence type="ECO:0000256" key="2">
    <source>
        <dbReference type="ARBA" id="ARBA00022679"/>
    </source>
</evidence>
<evidence type="ECO:0000313" key="10">
    <source>
        <dbReference type="EMBL" id="KAI0305455.1"/>
    </source>
</evidence>
<dbReference type="PROSITE" id="PS51873">
    <property type="entry name" value="TRIAD"/>
    <property type="match status" value="1"/>
</dbReference>
<dbReference type="InterPro" id="IPR047546">
    <property type="entry name" value="Rcat_RBR_RNF216"/>
</dbReference>
<keyword evidence="6" id="KW-0833">Ubl conjugation pathway</keyword>
<dbReference type="SUPFAM" id="SSF57850">
    <property type="entry name" value="RING/U-box"/>
    <property type="match status" value="2"/>
</dbReference>
<dbReference type="InterPro" id="IPR047545">
    <property type="entry name" value="BRcat_RBR_RNF216"/>
</dbReference>
<dbReference type="CDD" id="cd20339">
    <property type="entry name" value="BRcat_RBR_RNF216"/>
    <property type="match status" value="1"/>
</dbReference>
<comment type="caution">
    <text evidence="10">The sequence shown here is derived from an EMBL/GenBank/DDBJ whole genome shotgun (WGS) entry which is preliminary data.</text>
</comment>
<reference evidence="10" key="1">
    <citation type="journal article" date="2022" name="New Phytol.">
        <title>Evolutionary transition to the ectomycorrhizal habit in the genomes of a hyperdiverse lineage of mushroom-forming fungi.</title>
        <authorList>
            <person name="Looney B."/>
            <person name="Miyauchi S."/>
            <person name="Morin E."/>
            <person name="Drula E."/>
            <person name="Courty P.E."/>
            <person name="Kohler A."/>
            <person name="Kuo A."/>
            <person name="LaButti K."/>
            <person name="Pangilinan J."/>
            <person name="Lipzen A."/>
            <person name="Riley R."/>
            <person name="Andreopoulos W."/>
            <person name="He G."/>
            <person name="Johnson J."/>
            <person name="Nolan M."/>
            <person name="Tritt A."/>
            <person name="Barry K.W."/>
            <person name="Grigoriev I.V."/>
            <person name="Nagy L.G."/>
            <person name="Hibbett D."/>
            <person name="Henrissat B."/>
            <person name="Matheny P.B."/>
            <person name="Labbe J."/>
            <person name="Martin F.M."/>
        </authorList>
    </citation>
    <scope>NUCLEOTIDE SEQUENCE</scope>
    <source>
        <strain evidence="10">BPL690</strain>
    </source>
</reference>
<dbReference type="PANTHER" id="PTHR22770:SF47">
    <property type="entry name" value="E3 UBIQUITIN-PROTEIN LIGASE RNF216"/>
    <property type="match status" value="1"/>
</dbReference>
<accession>A0AAD4M8K4</accession>
<dbReference type="InterPro" id="IPR051628">
    <property type="entry name" value="LUBAC_E3_Ligases"/>
</dbReference>
<name>A0AAD4M8K4_9AGAM</name>
<dbReference type="CDD" id="cd16630">
    <property type="entry name" value="RING-HC_RBR_RNF216"/>
    <property type="match status" value="1"/>
</dbReference>
<feature type="compositionally biased region" description="Polar residues" evidence="8">
    <location>
        <begin position="38"/>
        <end position="53"/>
    </location>
</feature>
<dbReference type="Pfam" id="PF26200">
    <property type="entry name" value="Rcat_RNF216"/>
    <property type="match status" value="1"/>
</dbReference>
<proteinExistence type="predicted"/>
<gene>
    <name evidence="10" type="ORF">B0F90DRAFT_1698172</name>
</gene>
<dbReference type="EMBL" id="WTXG01000005">
    <property type="protein sequence ID" value="KAI0305455.1"/>
    <property type="molecule type" value="Genomic_DNA"/>
</dbReference>